<keyword evidence="3" id="KW-1185">Reference proteome</keyword>
<dbReference type="PANTHER" id="PTHR47027">
    <property type="entry name" value="REVERSE TRANSCRIPTASE DOMAIN-CONTAINING PROTEIN"/>
    <property type="match status" value="1"/>
</dbReference>
<accession>A0AA88YSG4</accession>
<dbReference type="InterPro" id="IPR043502">
    <property type="entry name" value="DNA/RNA_pol_sf"/>
</dbReference>
<dbReference type="EMBL" id="VSWD01000004">
    <property type="protein sequence ID" value="KAK3104671.1"/>
    <property type="molecule type" value="Genomic_DNA"/>
</dbReference>
<dbReference type="Proteomes" id="UP001186944">
    <property type="component" value="Unassembled WGS sequence"/>
</dbReference>
<dbReference type="InterPro" id="IPR000477">
    <property type="entry name" value="RT_dom"/>
</dbReference>
<dbReference type="PANTHER" id="PTHR47027:SF20">
    <property type="entry name" value="REVERSE TRANSCRIPTASE-LIKE PROTEIN WITH RNA-DIRECTED DNA POLYMERASE DOMAIN"/>
    <property type="match status" value="1"/>
</dbReference>
<evidence type="ECO:0000259" key="1">
    <source>
        <dbReference type="Pfam" id="PF00078"/>
    </source>
</evidence>
<comment type="caution">
    <text evidence="2">The sequence shown here is derived from an EMBL/GenBank/DDBJ whole genome shotgun (WGS) entry which is preliminary data.</text>
</comment>
<name>A0AA88YSG4_PINIB</name>
<protein>
    <recommendedName>
        <fullName evidence="1">Reverse transcriptase domain-containing protein</fullName>
    </recommendedName>
</protein>
<organism evidence="2 3">
    <name type="scientific">Pinctada imbricata</name>
    <name type="common">Atlantic pearl-oyster</name>
    <name type="synonym">Pinctada martensii</name>
    <dbReference type="NCBI Taxonomy" id="66713"/>
    <lineage>
        <taxon>Eukaryota</taxon>
        <taxon>Metazoa</taxon>
        <taxon>Spiralia</taxon>
        <taxon>Lophotrochozoa</taxon>
        <taxon>Mollusca</taxon>
        <taxon>Bivalvia</taxon>
        <taxon>Autobranchia</taxon>
        <taxon>Pteriomorphia</taxon>
        <taxon>Pterioida</taxon>
        <taxon>Pterioidea</taxon>
        <taxon>Pteriidae</taxon>
        <taxon>Pinctada</taxon>
    </lineage>
</organism>
<dbReference type="Pfam" id="PF00078">
    <property type="entry name" value="RVT_1"/>
    <property type="match status" value="1"/>
</dbReference>
<feature type="domain" description="Reverse transcriptase" evidence="1">
    <location>
        <begin position="84"/>
        <end position="231"/>
    </location>
</feature>
<gene>
    <name evidence="2" type="ORF">FSP39_007505</name>
</gene>
<evidence type="ECO:0000313" key="2">
    <source>
        <dbReference type="EMBL" id="KAK3104671.1"/>
    </source>
</evidence>
<dbReference type="SUPFAM" id="SSF56672">
    <property type="entry name" value="DNA/RNA polymerases"/>
    <property type="match status" value="1"/>
</dbReference>
<sequence>MSGKFTNNPKVVKDQNGNILSKESDTEASSEAIYRLFQDIWRTDRIPKKWKNGLDARCSIWYSIVSAVEIIVRIFFNSFVIKLPKKGDTKECNNWLGITLLPVISKVFTSVLLERVKHQLDAQLRKEQAGFRPGRSCCDQIFVLRNIIEQSIKWQSSLYLNFVYFTKGLRQCAPRKFAETLRLYGLPSKIIDVIRVLHDGFKCSVIVENTQTEWFPVTSGLKQGCMLSSLLPAGHGLDHEGIHQRSGKRYKMEDGTQT</sequence>
<dbReference type="AlphaFoldDB" id="A0AA88YSG4"/>
<reference evidence="2" key="1">
    <citation type="submission" date="2019-08" db="EMBL/GenBank/DDBJ databases">
        <title>The improved chromosome-level genome for the pearl oyster Pinctada fucata martensii using PacBio sequencing and Hi-C.</title>
        <authorList>
            <person name="Zheng Z."/>
        </authorList>
    </citation>
    <scope>NUCLEOTIDE SEQUENCE</scope>
    <source>
        <strain evidence="2">ZZ-2019</strain>
        <tissue evidence="2">Adductor muscle</tissue>
    </source>
</reference>
<proteinExistence type="predicted"/>
<evidence type="ECO:0000313" key="3">
    <source>
        <dbReference type="Proteomes" id="UP001186944"/>
    </source>
</evidence>